<evidence type="ECO:0000313" key="2">
    <source>
        <dbReference type="EMBL" id="VIO90866.1"/>
    </source>
</evidence>
<dbReference type="EMBL" id="LN856843">
    <property type="protein sequence ID" value="CDP92645.1"/>
    <property type="molecule type" value="Genomic_DNA"/>
</dbReference>
<dbReference type="WormBase" id="Bm9102b">
    <property type="protein sequence ID" value="BM23866"/>
    <property type="gene ID" value="WBGene00229363"/>
</dbReference>
<keyword evidence="3" id="KW-1185">Reference proteome</keyword>
<protein>
    <submittedName>
        <fullName evidence="1 4">BMA-ACBP-4, isoform b</fullName>
    </submittedName>
</protein>
<dbReference type="WBParaSite" id="Bm9102b.1">
    <property type="protein sequence ID" value="Bm9102b.1"/>
    <property type="gene ID" value="WBGene00229363"/>
</dbReference>
<reference evidence="2" key="3">
    <citation type="submission" date="2019-04" db="EMBL/GenBank/DDBJ databases">
        <authorList>
            <person name="Howe K."/>
            <person name="Paulini M."/>
            <person name="Williams G."/>
        </authorList>
    </citation>
    <scope>NUCLEOTIDE SEQUENCE [LARGE SCALE GENOMIC DNA]</scope>
    <source>
        <strain evidence="2">FR3</strain>
    </source>
</reference>
<dbReference type="Proteomes" id="UP000006672">
    <property type="component" value="Unassembled WGS sequence"/>
</dbReference>
<organism evidence="1">
    <name type="scientific">Brugia malayi</name>
    <name type="common">Filarial nematode worm</name>
    <dbReference type="NCBI Taxonomy" id="6279"/>
    <lineage>
        <taxon>Eukaryota</taxon>
        <taxon>Metazoa</taxon>
        <taxon>Ecdysozoa</taxon>
        <taxon>Nematoda</taxon>
        <taxon>Chromadorea</taxon>
        <taxon>Rhabditida</taxon>
        <taxon>Spirurina</taxon>
        <taxon>Spiruromorpha</taxon>
        <taxon>Filarioidea</taxon>
        <taxon>Onchocercidae</taxon>
        <taxon>Brugia</taxon>
    </lineage>
</organism>
<dbReference type="EMBL" id="CAAKNF010000192">
    <property type="protein sequence ID" value="VIO90866.1"/>
    <property type="molecule type" value="Genomic_DNA"/>
</dbReference>
<evidence type="ECO:0000313" key="3">
    <source>
        <dbReference type="Proteomes" id="UP000006672"/>
    </source>
</evidence>
<evidence type="ECO:0000313" key="4">
    <source>
        <dbReference type="WBParaSite" id="Bm9102b.1"/>
    </source>
</evidence>
<sequence length="40" mass="4242">MMASLADTANTTMTIPVRKECIKGRGRTSLASRISGKKGC</sequence>
<gene>
    <name evidence="1" type="primary">Bma-acbp-4</name>
    <name evidence="5" type="synonym">bma-acbp-4</name>
    <name evidence="2 4" type="synonym">Bma-acbp-4.1</name>
    <name evidence="5" type="synonym">bma-maa-1</name>
    <name evidence="5" type="ORF">Bm9102</name>
    <name evidence="2" type="ORF">BM_BM9102</name>
    <name evidence="1" type="ORF">BM_Bm9102</name>
</gene>
<name>A0A0K0JY47_BRUMA</name>
<accession>A0A4E9F784</accession>
<proteinExistence type="predicted"/>
<dbReference type="AlphaFoldDB" id="A0A0K0JY47"/>
<reference evidence="4" key="4">
    <citation type="submission" date="2019-12" db="UniProtKB">
        <authorList>
            <consortium name="WormBaseParasite"/>
        </authorList>
    </citation>
    <scope>IDENTIFICATION</scope>
</reference>
<evidence type="ECO:0000313" key="5">
    <source>
        <dbReference type="WormBase" id="Bm9102b"/>
    </source>
</evidence>
<evidence type="ECO:0000313" key="1">
    <source>
        <dbReference type="EMBL" id="CDP92645.1"/>
    </source>
</evidence>
<reference evidence="1 3" key="1">
    <citation type="journal article" date="2007" name="Science">
        <title>Draft genome of the filarial nematode parasite Brugia malayi.</title>
        <authorList>
            <person name="Ghedin E."/>
            <person name="Wang S."/>
            <person name="Spiro D."/>
            <person name="Caler E."/>
            <person name="Zhao Q."/>
            <person name="Crabtree J."/>
            <person name="Allen J.E."/>
            <person name="Delcher A.L."/>
            <person name="Guiliano D.B."/>
            <person name="Miranda-Saavedra D."/>
            <person name="Angiuoli S.V."/>
            <person name="Creasy T."/>
            <person name="Amedeo P."/>
            <person name="Haas B."/>
            <person name="El-Sayed N.M."/>
            <person name="Wortman J.R."/>
            <person name="Feldblyum T."/>
            <person name="Tallon L."/>
            <person name="Schatz M."/>
            <person name="Shumway M."/>
            <person name="Koo H."/>
            <person name="Salzberg S.L."/>
            <person name="Schobel S."/>
            <person name="Pertea M."/>
            <person name="Pop M."/>
            <person name="White O."/>
            <person name="Barton G.J."/>
            <person name="Carlow C.K."/>
            <person name="Crawford M.J."/>
            <person name="Daub J."/>
            <person name="Dimmic M.W."/>
            <person name="Estes C.F."/>
            <person name="Foster J.M."/>
            <person name="Ganatra M."/>
            <person name="Gregory W.F."/>
            <person name="Johnson N.M."/>
            <person name="Jin J."/>
            <person name="Komuniecki R."/>
            <person name="Korf I."/>
            <person name="Kumar S."/>
            <person name="Laney S."/>
            <person name="Li B.W."/>
            <person name="Li W."/>
            <person name="Lindblom T.H."/>
            <person name="Lustigman S."/>
            <person name="Ma D."/>
            <person name="Maina C.V."/>
            <person name="Martin D.M."/>
            <person name="McCarter J.P."/>
            <person name="McReynolds L."/>
            <person name="Mitreva M."/>
            <person name="Nutman T.B."/>
            <person name="Parkinson J."/>
            <person name="Peregrin-Alvarez J.M."/>
            <person name="Poole C."/>
            <person name="Ren Q."/>
            <person name="Saunders L."/>
            <person name="Sluder A.E."/>
            <person name="Smith K."/>
            <person name="Stanke M."/>
            <person name="Unnasch T.R."/>
            <person name="Ware J."/>
            <person name="Wei A.D."/>
            <person name="Weil G."/>
            <person name="Williams D.J."/>
            <person name="Zhang Y."/>
            <person name="Williams S.A."/>
            <person name="Fraser-Liggett C."/>
            <person name="Slatko B."/>
            <person name="Blaxter M.L."/>
            <person name="Scott A.L."/>
        </authorList>
    </citation>
    <scope>NUCLEOTIDE SEQUENCE</scope>
    <source>
        <strain evidence="1 3">FR3</strain>
    </source>
</reference>
<reference evidence="1" key="2">
    <citation type="submission" date="2012-12" db="EMBL/GenBank/DDBJ databases">
        <authorList>
            <person name="Gao Y.W."/>
            <person name="Fan S.T."/>
            <person name="Sun H.T."/>
            <person name="Wang Z."/>
            <person name="Gao X.L."/>
            <person name="Li Y.G."/>
            <person name="Wang T.C."/>
            <person name="Zhang K."/>
            <person name="Xu W.W."/>
            <person name="Yu Z.J."/>
            <person name="Xia X.Z."/>
        </authorList>
    </citation>
    <scope>NUCLEOTIDE SEQUENCE</scope>
    <source>
        <strain evidence="1">FR3</strain>
    </source>
</reference>
<dbReference type="OrthoDB" id="5850131at2759"/>
<accession>A0A0K0JY47</accession>